<name>A0A4C1UU30_EUMVA</name>
<comment type="caution">
    <text evidence="1">The sequence shown here is derived from an EMBL/GenBank/DDBJ whole genome shotgun (WGS) entry which is preliminary data.</text>
</comment>
<proteinExistence type="predicted"/>
<accession>A0A4C1UU30</accession>
<evidence type="ECO:0000313" key="2">
    <source>
        <dbReference type="Proteomes" id="UP000299102"/>
    </source>
</evidence>
<evidence type="ECO:0000313" key="1">
    <source>
        <dbReference type="EMBL" id="GBP29948.1"/>
    </source>
</evidence>
<dbReference type="AlphaFoldDB" id="A0A4C1UU30"/>
<reference evidence="1 2" key="1">
    <citation type="journal article" date="2019" name="Commun. Biol.">
        <title>The bagworm genome reveals a unique fibroin gene that provides high tensile strength.</title>
        <authorList>
            <person name="Kono N."/>
            <person name="Nakamura H."/>
            <person name="Ohtoshi R."/>
            <person name="Tomita M."/>
            <person name="Numata K."/>
            <person name="Arakawa K."/>
        </authorList>
    </citation>
    <scope>NUCLEOTIDE SEQUENCE [LARGE SCALE GENOMIC DNA]</scope>
</reference>
<gene>
    <name evidence="1" type="ORF">EVAR_18428_1</name>
</gene>
<sequence>MKQDHVNVVSFMEVCGFYLPPFQKIGVDPRSDQSHEPRWLAGDPGRSHDPAVDVQWLKTNESQCSVYIEACVIKPCVFLSYLCGDTDGLQSDHKSIERSCTQPVDSRATQRVNLREVTGDGTVTGEIDYRKISYTTQVYRRYSIGRVRALSLFYSDASADGEEERSLVPRSRLRARLRRNATMSHAFSCVQPVFIDL</sequence>
<protein>
    <submittedName>
        <fullName evidence="1">Uncharacterized protein</fullName>
    </submittedName>
</protein>
<organism evidence="1 2">
    <name type="scientific">Eumeta variegata</name>
    <name type="common">Bagworm moth</name>
    <name type="synonym">Eumeta japonica</name>
    <dbReference type="NCBI Taxonomy" id="151549"/>
    <lineage>
        <taxon>Eukaryota</taxon>
        <taxon>Metazoa</taxon>
        <taxon>Ecdysozoa</taxon>
        <taxon>Arthropoda</taxon>
        <taxon>Hexapoda</taxon>
        <taxon>Insecta</taxon>
        <taxon>Pterygota</taxon>
        <taxon>Neoptera</taxon>
        <taxon>Endopterygota</taxon>
        <taxon>Lepidoptera</taxon>
        <taxon>Glossata</taxon>
        <taxon>Ditrysia</taxon>
        <taxon>Tineoidea</taxon>
        <taxon>Psychidae</taxon>
        <taxon>Oiketicinae</taxon>
        <taxon>Eumeta</taxon>
    </lineage>
</organism>
<keyword evidence="2" id="KW-1185">Reference proteome</keyword>
<dbReference type="EMBL" id="BGZK01000226">
    <property type="protein sequence ID" value="GBP29948.1"/>
    <property type="molecule type" value="Genomic_DNA"/>
</dbReference>
<dbReference type="Proteomes" id="UP000299102">
    <property type="component" value="Unassembled WGS sequence"/>
</dbReference>